<name>A0A554VK43_9FLAO</name>
<proteinExistence type="predicted"/>
<keyword evidence="2" id="KW-1185">Reference proteome</keyword>
<organism evidence="1 2">
    <name type="scientific">Aquimarina algiphila</name>
    <dbReference type="NCBI Taxonomy" id="2047982"/>
    <lineage>
        <taxon>Bacteria</taxon>
        <taxon>Pseudomonadati</taxon>
        <taxon>Bacteroidota</taxon>
        <taxon>Flavobacteriia</taxon>
        <taxon>Flavobacteriales</taxon>
        <taxon>Flavobacteriaceae</taxon>
        <taxon>Aquimarina</taxon>
    </lineage>
</organism>
<dbReference type="AlphaFoldDB" id="A0A554VK43"/>
<evidence type="ECO:0000313" key="2">
    <source>
        <dbReference type="Proteomes" id="UP000318833"/>
    </source>
</evidence>
<dbReference type="RefSeq" id="WP_143916737.1">
    <property type="nucleotide sequence ID" value="NZ_CANMIK010000022.1"/>
</dbReference>
<accession>A0A554VK43</accession>
<dbReference type="Proteomes" id="UP000318833">
    <property type="component" value="Unassembled WGS sequence"/>
</dbReference>
<dbReference type="OrthoDB" id="9945095at2"/>
<protein>
    <submittedName>
        <fullName evidence="1">Uncharacterized protein</fullName>
    </submittedName>
</protein>
<dbReference type="EMBL" id="VLNR01000024">
    <property type="protein sequence ID" value="TSE08323.1"/>
    <property type="molecule type" value="Genomic_DNA"/>
</dbReference>
<sequence>MKSSKGKDILKRDREGLAFVSRSLAKELEKEMEECLAQQEKEITNLKTMLYEHAKQKFNSSSEFQLYVFKNLEVKPSF</sequence>
<gene>
    <name evidence="1" type="ORF">FOF46_13075</name>
</gene>
<comment type="caution">
    <text evidence="1">The sequence shown here is derived from an EMBL/GenBank/DDBJ whole genome shotgun (WGS) entry which is preliminary data.</text>
</comment>
<evidence type="ECO:0000313" key="1">
    <source>
        <dbReference type="EMBL" id="TSE08323.1"/>
    </source>
</evidence>
<reference evidence="1 2" key="1">
    <citation type="submission" date="2019-07" db="EMBL/GenBank/DDBJ databases">
        <title>The draft genome sequence of Aquimarina algiphila M91.</title>
        <authorList>
            <person name="Meng X."/>
        </authorList>
    </citation>
    <scope>NUCLEOTIDE SEQUENCE [LARGE SCALE GENOMIC DNA]</scope>
    <source>
        <strain evidence="1 2">M91</strain>
    </source>
</reference>